<feature type="domain" description="Spindle assembly abnormal protein 6 N-terminal" evidence="8">
    <location>
        <begin position="26"/>
        <end position="160"/>
    </location>
</feature>
<evidence type="ECO:0000256" key="5">
    <source>
        <dbReference type="ARBA" id="ARBA00023306"/>
    </source>
</evidence>
<name>A0A6P3YFV0_DINQU</name>
<organism evidence="9 10">
    <name type="scientific">Dinoponera quadriceps</name>
    <name type="common">South American ant</name>
    <dbReference type="NCBI Taxonomy" id="609295"/>
    <lineage>
        <taxon>Eukaryota</taxon>
        <taxon>Metazoa</taxon>
        <taxon>Ecdysozoa</taxon>
        <taxon>Arthropoda</taxon>
        <taxon>Hexapoda</taxon>
        <taxon>Insecta</taxon>
        <taxon>Pterygota</taxon>
        <taxon>Neoptera</taxon>
        <taxon>Endopterygota</taxon>
        <taxon>Hymenoptera</taxon>
        <taxon>Apocrita</taxon>
        <taxon>Aculeata</taxon>
        <taxon>Formicoidea</taxon>
        <taxon>Formicidae</taxon>
        <taxon>Ponerinae</taxon>
        <taxon>Ponerini</taxon>
        <taxon>Dinoponera</taxon>
    </lineage>
</organism>
<keyword evidence="3 6" id="KW-0175">Coiled coil</keyword>
<dbReference type="PANTHER" id="PTHR44281">
    <property type="entry name" value="SPINDLE ASSEMBLY ABNORMAL PROTEIN 6 HOMOLOG"/>
    <property type="match status" value="1"/>
</dbReference>
<keyword evidence="4" id="KW-0206">Cytoskeleton</keyword>
<evidence type="ECO:0000256" key="1">
    <source>
        <dbReference type="ARBA" id="ARBA00004300"/>
    </source>
</evidence>
<feature type="coiled-coil region" evidence="6">
    <location>
        <begin position="357"/>
        <end position="489"/>
    </location>
</feature>
<dbReference type="InterPro" id="IPR038558">
    <property type="entry name" value="SAS-6_N_sf"/>
</dbReference>
<dbReference type="KEGG" id="dqu:106751962"/>
<evidence type="ECO:0000256" key="3">
    <source>
        <dbReference type="ARBA" id="ARBA00023054"/>
    </source>
</evidence>
<dbReference type="Gene3D" id="2.170.210.20">
    <property type="entry name" value="Spindle assembly abnormal protein 6, N-terminal domain"/>
    <property type="match status" value="1"/>
</dbReference>
<dbReference type="AlphaFoldDB" id="A0A6P3YFV0"/>
<accession>A0A6P3YFV0</accession>
<dbReference type="RefSeq" id="XP_014488769.1">
    <property type="nucleotide sequence ID" value="XM_014633283.1"/>
</dbReference>
<feature type="region of interest" description="Disordered" evidence="7">
    <location>
        <begin position="531"/>
        <end position="562"/>
    </location>
</feature>
<feature type="coiled-coil region" evidence="6">
    <location>
        <begin position="176"/>
        <end position="321"/>
    </location>
</feature>
<dbReference type="GO" id="GO:0007099">
    <property type="term" value="P:centriole replication"/>
    <property type="evidence" value="ECO:0007669"/>
    <property type="project" value="TreeGrafter"/>
</dbReference>
<dbReference type="InterPro" id="IPR032396">
    <property type="entry name" value="SAS-6_N"/>
</dbReference>
<feature type="compositionally biased region" description="Polar residues" evidence="7">
    <location>
        <begin position="539"/>
        <end position="550"/>
    </location>
</feature>
<dbReference type="CDD" id="cd10142">
    <property type="entry name" value="HD_SAS6_N"/>
    <property type="match status" value="1"/>
</dbReference>
<comment type="subcellular location">
    <subcellularLocation>
        <location evidence="1">Cytoplasm</location>
        <location evidence="1">Cytoskeleton</location>
        <location evidence="1">Microtubule organizing center</location>
        <location evidence="1">Centrosome</location>
    </subcellularLocation>
</comment>
<gene>
    <name evidence="10" type="primary">LOC106751962</name>
</gene>
<dbReference type="Pfam" id="PF16531">
    <property type="entry name" value="SAS-6_N"/>
    <property type="match status" value="1"/>
</dbReference>
<keyword evidence="5" id="KW-0131">Cell cycle</keyword>
<evidence type="ECO:0000259" key="8">
    <source>
        <dbReference type="Pfam" id="PF16531"/>
    </source>
</evidence>
<protein>
    <submittedName>
        <fullName evidence="10">Spindle assembly abnormal protein 6 homolog</fullName>
    </submittedName>
</protein>
<dbReference type="OrthoDB" id="49058at2759"/>
<evidence type="ECO:0000256" key="6">
    <source>
        <dbReference type="SAM" id="Coils"/>
    </source>
</evidence>
<evidence type="ECO:0000313" key="10">
    <source>
        <dbReference type="RefSeq" id="XP_014488769.1"/>
    </source>
</evidence>
<evidence type="ECO:0000256" key="7">
    <source>
        <dbReference type="SAM" id="MobiDB-lite"/>
    </source>
</evidence>
<evidence type="ECO:0000313" key="9">
    <source>
        <dbReference type="Proteomes" id="UP000515204"/>
    </source>
</evidence>
<proteinExistence type="predicted"/>
<dbReference type="Proteomes" id="UP000515204">
    <property type="component" value="Unplaced"/>
</dbReference>
<dbReference type="GO" id="GO:0005813">
    <property type="term" value="C:centrosome"/>
    <property type="evidence" value="ECO:0007669"/>
    <property type="project" value="UniProtKB-SubCell"/>
</dbReference>
<reference evidence="10" key="1">
    <citation type="submission" date="2025-08" db="UniProtKB">
        <authorList>
            <consortium name="RefSeq"/>
        </authorList>
    </citation>
    <scope>IDENTIFICATION</scope>
</reference>
<evidence type="ECO:0000256" key="2">
    <source>
        <dbReference type="ARBA" id="ARBA00022490"/>
    </source>
</evidence>
<keyword evidence="2" id="KW-0963">Cytoplasm</keyword>
<dbReference type="GO" id="GO:0005814">
    <property type="term" value="C:centriole"/>
    <property type="evidence" value="ECO:0007669"/>
    <property type="project" value="TreeGrafter"/>
</dbReference>
<sequence length="672" mass="76062">MNYLNNITGGSTTTDPGLQLNNVEILYTKIQKVYIKPQHKEERQRDLRVNVEIHAGISPVCRKNLCVLLADDDDPCFLYSLFITEDDFKVLKAQQGLLVDFDNFATQLICLLEQCQIPGASLSKTPPKFLLLLAEESGDWNFKLVETNNFKHLCHLSLNMSPASDCDLKTHMAVKIKQLKENALQQNRDVVGLETRLNDLTGKLEAKTKELDQLEQKYLTEKSQIQMNSSQQISIEKDRLAQARLEWQRQNEKEKMEVEQRHSETVKQLHTELAELRTQNMTYKDKQSFLEVTNSEQMKQLQNLEKELNITQRDLTLLKNQNSKLDMDYHDKDKAVNTLRTKVAVLEQELKDKMVIINKHIEMLKSVKEQKQHLEDLLSEKDIQLQRKQNSLKSLSDELVKANEILTKLQNELTSTKSKLKLRTSIALEQERLLDAKQKEVGQLETKMEGLVRDAKDAKSEVDNLKEQIKTLQHQLEEKEKIIKNNDNVINWLNRRLADNQSPLQSTTTPAPVMIPTSVPLTLPRTNKLFPNRYETRTPAPSTTQPNTLTGLPLKNPIVQNPNINQTTRTSARSMGVGVTDSTVGLTTFSKSGQISSTSTPMERFNSLNKVPGGNPPGPASVPAIIENNNPTVSSNGTKAKSTNVGLQGGLRRAGLSDKPILPSAYFPKTLH</sequence>
<dbReference type="GeneID" id="106751962"/>
<keyword evidence="9" id="KW-1185">Reference proteome</keyword>
<evidence type="ECO:0000256" key="4">
    <source>
        <dbReference type="ARBA" id="ARBA00023212"/>
    </source>
</evidence>
<dbReference type="PANTHER" id="PTHR44281:SF2">
    <property type="entry name" value="SPINDLE ASSEMBLY ABNORMAL PROTEIN 6 HOMOLOG"/>
    <property type="match status" value="1"/>
</dbReference>
<dbReference type="CTD" id="43555"/>